<dbReference type="EMBL" id="JANCLT010000003">
    <property type="protein sequence ID" value="MCP8968393.1"/>
    <property type="molecule type" value="Genomic_DNA"/>
</dbReference>
<keyword evidence="2" id="KW-1185">Reference proteome</keyword>
<dbReference type="Proteomes" id="UP001156102">
    <property type="component" value="Unassembled WGS sequence"/>
</dbReference>
<accession>A0AA41X8S3</accession>
<dbReference type="RefSeq" id="WP_254758306.1">
    <property type="nucleotide sequence ID" value="NZ_JANCLT010000003.1"/>
</dbReference>
<protein>
    <submittedName>
        <fullName evidence="1">Uncharacterized protein</fullName>
    </submittedName>
</protein>
<organism evidence="1 2">
    <name type="scientific">Ectobacillus ponti</name>
    <dbReference type="NCBI Taxonomy" id="2961894"/>
    <lineage>
        <taxon>Bacteria</taxon>
        <taxon>Bacillati</taxon>
        <taxon>Bacillota</taxon>
        <taxon>Bacilli</taxon>
        <taxon>Bacillales</taxon>
        <taxon>Bacillaceae</taxon>
        <taxon>Ectobacillus</taxon>
    </lineage>
</organism>
<reference evidence="1" key="1">
    <citation type="submission" date="2022-07" db="EMBL/GenBank/DDBJ databases">
        <authorList>
            <person name="Li W.-J."/>
            <person name="Deng Q.-Q."/>
        </authorList>
    </citation>
    <scope>NUCLEOTIDE SEQUENCE</scope>
    <source>
        <strain evidence="1">SYSU M60031</strain>
    </source>
</reference>
<proteinExistence type="predicted"/>
<gene>
    <name evidence="1" type="ORF">NK662_07530</name>
</gene>
<evidence type="ECO:0000313" key="2">
    <source>
        <dbReference type="Proteomes" id="UP001156102"/>
    </source>
</evidence>
<name>A0AA41X8S3_9BACI</name>
<evidence type="ECO:0000313" key="1">
    <source>
        <dbReference type="EMBL" id="MCP8968393.1"/>
    </source>
</evidence>
<comment type="caution">
    <text evidence="1">The sequence shown here is derived from an EMBL/GenBank/DDBJ whole genome shotgun (WGS) entry which is preliminary data.</text>
</comment>
<dbReference type="AlphaFoldDB" id="A0AA41X8S3"/>
<sequence length="181" mass="20688">MNEIILIELDDKTRERHLQETERWFEHVLTAQTAFEALLAKAIPAIQEPHIREALEKIQDASRDHHAYAKRLFTLIGRSPDTVLDRILGTTSAKLEEGLFVFQDMMGGAVGSWQYLHHLLLLNQQAMGAFAVAEQLGYSLGMKELVDIAFPTAHEKHIHQLLLQEYMLEMAPISILYKEDV</sequence>